<sequence>MASKQLELALVLALKDNGTGRLSKSLTEVSERANKLAKEAEAVEKKFDGVSKAVENAAEAGRILGSRPIPQGFLQYIRQVTREANLAERAVKGIGNGLGKGLQVGGALKAGQMVLAEPVRKAVDYDYTLTHMANTAFSDKGENERMAGKAFLNNAVIAALRVGGGTREGAAATMDSLIARGAIGNPQDVAKLMPSIMVAATAGQADPVEIGKIVSTAVKTGGIKVDEIPDILGGALYAGQQGGFELKDMAKWLPEQMAMAKKAGLTGKGGMSKLLALNEMAIDAAGSTDAAGNNVRDFLHELNATNTANHLKRFSIDRKTGNIVEKHGRKQGGDYIDLGATLASNQEKGISADETMLSIVRKIAESSPQFQAVKQRYLKAKAAGDKTGAAENSEAAYNILLGAGVGKIFHNQQALLGGIGAIMDPEAYRKMTDQFRDNMSSAPIDKNMATLRQSPGFKLQQMENERLFSQQATLDKVTPALGAFADASTSLYQKYPGFGMAIEGSTLALKALAAAAGSAALIGVLTGRIPIGGAAAAGAAGEAAAGAGAAANAAGAGSMLTKGASVLGKVFRVGGAFALGYQAGGYINDGINWGISKATGQENTLGGWLYDVTHKGEAEKLLAPTPISSAASRVPDTTLFDGMRAQQQSMQQTTQMLSQLADRPIVVQSTLMLDGRVLAEATNQTNSRDASRH</sequence>
<evidence type="ECO:0000313" key="3">
    <source>
        <dbReference type="Proteomes" id="UP000216164"/>
    </source>
</evidence>
<dbReference type="EMBL" id="NCTK01000001">
    <property type="protein sequence ID" value="OYQ12341.1"/>
    <property type="molecule type" value="Genomic_DNA"/>
</dbReference>
<evidence type="ECO:0000259" key="1">
    <source>
        <dbReference type="Pfam" id="PF10145"/>
    </source>
</evidence>
<accession>A0AAP7ZKQ6</accession>
<dbReference type="Pfam" id="PF10145">
    <property type="entry name" value="PhageMin_Tail"/>
    <property type="match status" value="1"/>
</dbReference>
<protein>
    <submittedName>
        <fullName evidence="2">Tail tape measure protein</fullName>
    </submittedName>
</protein>
<gene>
    <name evidence="2" type="ORF">B7R77_03095</name>
</gene>
<dbReference type="Proteomes" id="UP000216164">
    <property type="component" value="Unassembled WGS sequence"/>
</dbReference>
<feature type="domain" description="Phage tail tape measure protein" evidence="1">
    <location>
        <begin position="166"/>
        <end position="371"/>
    </location>
</feature>
<reference evidence="2 3" key="1">
    <citation type="submission" date="2017-04" db="EMBL/GenBank/DDBJ databases">
        <title>Genome Announcement: Closed genomes of Ralstonia solanacearum strains K60, UW551, and UW700.</title>
        <authorList>
            <person name="Hayes M."/>
            <person name="Macintyre A.M."/>
            <person name="Allen C."/>
        </authorList>
    </citation>
    <scope>NUCLEOTIDE SEQUENCE [LARGE SCALE GENOMIC DNA]</scope>
    <source>
        <strain evidence="2 3">UW25</strain>
    </source>
</reference>
<name>A0AAP7ZKQ6_RALSL</name>
<dbReference type="InterPro" id="IPR010090">
    <property type="entry name" value="Phage_tape_meas"/>
</dbReference>
<dbReference type="AlphaFoldDB" id="A0AAP7ZKQ6"/>
<evidence type="ECO:0000313" key="2">
    <source>
        <dbReference type="EMBL" id="OYQ12341.1"/>
    </source>
</evidence>
<proteinExistence type="predicted"/>
<organism evidence="2 3">
    <name type="scientific">Ralstonia solanacearum K60</name>
    <dbReference type="NCBI Taxonomy" id="1091042"/>
    <lineage>
        <taxon>Bacteria</taxon>
        <taxon>Pseudomonadati</taxon>
        <taxon>Pseudomonadota</taxon>
        <taxon>Betaproteobacteria</taxon>
        <taxon>Burkholderiales</taxon>
        <taxon>Burkholderiaceae</taxon>
        <taxon>Ralstonia</taxon>
        <taxon>Ralstonia solanacearum species complex</taxon>
    </lineage>
</organism>
<dbReference type="RefSeq" id="WP_003268766.1">
    <property type="nucleotide sequence ID" value="NZ_NCTK01000001.1"/>
</dbReference>
<comment type="caution">
    <text evidence="2">The sequence shown here is derived from an EMBL/GenBank/DDBJ whole genome shotgun (WGS) entry which is preliminary data.</text>
</comment>